<keyword evidence="8" id="KW-0378">Hydrolase</keyword>
<evidence type="ECO:0000256" key="6">
    <source>
        <dbReference type="ARBA" id="ARBA00022525"/>
    </source>
</evidence>
<keyword evidence="7 14" id="KW-0732">Signal</keyword>
<evidence type="ECO:0000256" key="2">
    <source>
        <dbReference type="ARBA" id="ARBA00004613"/>
    </source>
</evidence>
<comment type="pathway">
    <text evidence="3">Glycan metabolism; cellulose degradation.</text>
</comment>
<evidence type="ECO:0000256" key="5">
    <source>
        <dbReference type="ARBA" id="ARBA00012744"/>
    </source>
</evidence>
<dbReference type="Pfam" id="PF01915">
    <property type="entry name" value="Glyco_hydro_3_C"/>
    <property type="match status" value="1"/>
</dbReference>
<dbReference type="GO" id="GO:0005576">
    <property type="term" value="C:extracellular region"/>
    <property type="evidence" value="ECO:0007669"/>
    <property type="project" value="UniProtKB-SubCell"/>
</dbReference>
<dbReference type="OrthoDB" id="416222at2759"/>
<dbReference type="Proteomes" id="UP000325902">
    <property type="component" value="Unassembled WGS sequence"/>
</dbReference>
<dbReference type="Gene3D" id="3.40.50.1700">
    <property type="entry name" value="Glycoside hydrolase family 3 C-terminal domain"/>
    <property type="match status" value="1"/>
</dbReference>
<comment type="subcellular location">
    <subcellularLocation>
        <location evidence="2">Secreted</location>
    </subcellularLocation>
</comment>
<evidence type="ECO:0000256" key="9">
    <source>
        <dbReference type="ARBA" id="ARBA00023001"/>
    </source>
</evidence>
<proteinExistence type="inferred from homology"/>
<sequence>MVARTLLLASSFSLISSKAAAWTYSTNYSAQLLSSGTVNLEGWQEAFEKSKRFVATLSTSEKIDIIGEGSAGNFTDLNTKDGSASVLDYYWVTNWPAALAMAMTWDKDLVYNQSYGLGSEMWNKGINMANAPTAQPLGRSPWGGRNGETYGPDAYLNGILFGEATNGISDAGVIPAGKHMLLNEQETNREGAGSLNAAAGAAENAYSAVVDNKALHETYLWGFMDAIKNGLGGVMCAMNRVNGTFSCENQELLAYYLKTELGFPGLVYGDVGGQKTGIHSANAGLDYGSSTYWSNSSIMAGLRNGSFTEARLDDMVIRNVIGWYKHGQDLASFPDLASAGDYVDTRKNHGELARQFAAASIALVKNKNNALPLKSPKKIALFGINAGSVQIGPNTEMAVQGSDSVFQGHMAQVGGSGQGSFAYVITPEHAFVEKAREDGAMLRVMVNDSVITSGSAGGIAAGPNAGSASTDSTAASQTTEGYSYNQDVCLVFLNAYSGEGGDRDELYNTDQDNLVNAVADNCNNTVVVINTTGPRLVDGFITHENVTAVLYAGALGQESGNAILDVLYGDVNPSGRLVHTVAKNESDYDTNVQISSDEVITFTEGNYIDYKYFDKYNITPRYEFGFGLSYTTFAYTSLHTTTNTSTLSTASPYARGPRIPGGRADLWDHAATVTVTVANTGGVDGHEVAQLYVTYPTAANEPVRQLRGFERVWVPAGETREVAFALRRRDVSVWDVGAQEWKVESGTYGVAVGASSRDLRVRGSFVVG</sequence>
<dbReference type="InterPro" id="IPR026891">
    <property type="entry name" value="Fn3-like"/>
</dbReference>
<keyword evidence="17" id="KW-1185">Reference proteome</keyword>
<dbReference type="PRINTS" id="PR00133">
    <property type="entry name" value="GLHYDRLASE3"/>
</dbReference>
<dbReference type="GO" id="GO:0030245">
    <property type="term" value="P:cellulose catabolic process"/>
    <property type="evidence" value="ECO:0007669"/>
    <property type="project" value="UniProtKB-KW"/>
</dbReference>
<keyword evidence="13" id="KW-0624">Polysaccharide degradation</keyword>
<dbReference type="InterPro" id="IPR050288">
    <property type="entry name" value="Cellulose_deg_GH3"/>
</dbReference>
<keyword evidence="12" id="KW-0326">Glycosidase</keyword>
<dbReference type="InterPro" id="IPR002772">
    <property type="entry name" value="Glyco_hydro_3_C"/>
</dbReference>
<evidence type="ECO:0000256" key="10">
    <source>
        <dbReference type="ARBA" id="ARBA00023180"/>
    </source>
</evidence>
<protein>
    <recommendedName>
        <fullName evidence="5">beta-glucosidase</fullName>
        <ecNumber evidence="5">3.2.1.21</ecNumber>
    </recommendedName>
</protein>
<dbReference type="Pfam" id="PF14310">
    <property type="entry name" value="Fn3-like"/>
    <property type="match status" value="1"/>
</dbReference>
<reference evidence="16 17" key="1">
    <citation type="journal article" date="2019" name="Sci. Rep.">
        <title>A multi-omics analysis of the grapevine pathogen Lasiodiplodia theobromae reveals that temperature affects the expression of virulence- and pathogenicity-related genes.</title>
        <authorList>
            <person name="Felix C."/>
            <person name="Meneses R."/>
            <person name="Goncalves M.F.M."/>
            <person name="Tilleman L."/>
            <person name="Duarte A.S."/>
            <person name="Jorrin-Novo J.V."/>
            <person name="Van de Peer Y."/>
            <person name="Deforce D."/>
            <person name="Van Nieuwerburgh F."/>
            <person name="Esteves A.C."/>
            <person name="Alves A."/>
        </authorList>
    </citation>
    <scope>NUCLEOTIDE SEQUENCE [LARGE SCALE GENOMIC DNA]</scope>
    <source>
        <strain evidence="16 17">LA-SOL3</strain>
    </source>
</reference>
<feature type="chain" id="PRO_5025049413" description="beta-glucosidase" evidence="14">
    <location>
        <begin position="22"/>
        <end position="768"/>
    </location>
</feature>
<evidence type="ECO:0000256" key="4">
    <source>
        <dbReference type="ARBA" id="ARBA00005336"/>
    </source>
</evidence>
<comment type="caution">
    <text evidence="16">The sequence shown here is derived from an EMBL/GenBank/DDBJ whole genome shotgun (WGS) entry which is preliminary data.</text>
</comment>
<dbReference type="InterPro" id="IPR036881">
    <property type="entry name" value="Glyco_hydro_3_C_sf"/>
</dbReference>
<comment type="similarity">
    <text evidence="4">Belongs to the glycosyl hydrolase 3 family.</text>
</comment>
<accession>A0A5N5DA36</accession>
<keyword evidence="9" id="KW-0136">Cellulose degradation</keyword>
<evidence type="ECO:0000256" key="11">
    <source>
        <dbReference type="ARBA" id="ARBA00023277"/>
    </source>
</evidence>
<comment type="catalytic activity">
    <reaction evidence="1">
        <text>Hydrolysis of terminal, non-reducing beta-D-glucosyl residues with release of beta-D-glucose.</text>
        <dbReference type="EC" id="3.2.1.21"/>
    </reaction>
</comment>
<evidence type="ECO:0000313" key="16">
    <source>
        <dbReference type="EMBL" id="KAB2574683.1"/>
    </source>
</evidence>
<dbReference type="InterPro" id="IPR017853">
    <property type="entry name" value="GH"/>
</dbReference>
<evidence type="ECO:0000256" key="12">
    <source>
        <dbReference type="ARBA" id="ARBA00023295"/>
    </source>
</evidence>
<evidence type="ECO:0000256" key="13">
    <source>
        <dbReference type="ARBA" id="ARBA00023326"/>
    </source>
</evidence>
<feature type="signal peptide" evidence="14">
    <location>
        <begin position="1"/>
        <end position="21"/>
    </location>
</feature>
<evidence type="ECO:0000256" key="14">
    <source>
        <dbReference type="SAM" id="SignalP"/>
    </source>
</evidence>
<dbReference type="InterPro" id="IPR001764">
    <property type="entry name" value="Glyco_hydro_3_N"/>
</dbReference>
<dbReference type="GO" id="GO:0008422">
    <property type="term" value="F:beta-glucosidase activity"/>
    <property type="evidence" value="ECO:0007669"/>
    <property type="project" value="UniProtKB-EC"/>
</dbReference>
<dbReference type="FunFam" id="2.60.40.10:FF:000757">
    <property type="entry name" value="Beta-glucosidase G"/>
    <property type="match status" value="1"/>
</dbReference>
<evidence type="ECO:0000259" key="15">
    <source>
        <dbReference type="SMART" id="SM01217"/>
    </source>
</evidence>
<evidence type="ECO:0000313" key="17">
    <source>
        <dbReference type="Proteomes" id="UP000325902"/>
    </source>
</evidence>
<keyword evidence="11" id="KW-0119">Carbohydrate metabolism</keyword>
<name>A0A5N5DA36_9PEZI</name>
<dbReference type="Pfam" id="PF00933">
    <property type="entry name" value="Glyco_hydro_3"/>
    <property type="match status" value="1"/>
</dbReference>
<feature type="domain" description="Fibronectin type III-like" evidence="15">
    <location>
        <begin position="687"/>
        <end position="756"/>
    </location>
</feature>
<dbReference type="SUPFAM" id="SSF51445">
    <property type="entry name" value="(Trans)glycosidases"/>
    <property type="match status" value="1"/>
</dbReference>
<dbReference type="InterPro" id="IPR036962">
    <property type="entry name" value="Glyco_hydro_3_N_sf"/>
</dbReference>
<dbReference type="AlphaFoldDB" id="A0A5N5DA36"/>
<dbReference type="Gene3D" id="2.60.40.10">
    <property type="entry name" value="Immunoglobulins"/>
    <property type="match status" value="1"/>
</dbReference>
<dbReference type="SMART" id="SM01217">
    <property type="entry name" value="Fn3_like"/>
    <property type="match status" value="1"/>
</dbReference>
<dbReference type="PANTHER" id="PTHR42715">
    <property type="entry name" value="BETA-GLUCOSIDASE"/>
    <property type="match status" value="1"/>
</dbReference>
<evidence type="ECO:0000256" key="3">
    <source>
        <dbReference type="ARBA" id="ARBA00004987"/>
    </source>
</evidence>
<keyword evidence="10" id="KW-0325">Glycoprotein</keyword>
<dbReference type="PANTHER" id="PTHR42715:SF14">
    <property type="entry name" value="BETA-GLUCOSIDASE D-RELATED"/>
    <property type="match status" value="1"/>
</dbReference>
<dbReference type="InterPro" id="IPR013783">
    <property type="entry name" value="Ig-like_fold"/>
</dbReference>
<dbReference type="EMBL" id="VCHE01000040">
    <property type="protein sequence ID" value="KAB2574683.1"/>
    <property type="molecule type" value="Genomic_DNA"/>
</dbReference>
<keyword evidence="6" id="KW-0964">Secreted</keyword>
<dbReference type="Gene3D" id="3.20.20.300">
    <property type="entry name" value="Glycoside hydrolase, family 3, N-terminal domain"/>
    <property type="match status" value="1"/>
</dbReference>
<organism evidence="16 17">
    <name type="scientific">Lasiodiplodia theobromae</name>
    <dbReference type="NCBI Taxonomy" id="45133"/>
    <lineage>
        <taxon>Eukaryota</taxon>
        <taxon>Fungi</taxon>
        <taxon>Dikarya</taxon>
        <taxon>Ascomycota</taxon>
        <taxon>Pezizomycotina</taxon>
        <taxon>Dothideomycetes</taxon>
        <taxon>Dothideomycetes incertae sedis</taxon>
        <taxon>Botryosphaeriales</taxon>
        <taxon>Botryosphaeriaceae</taxon>
        <taxon>Lasiodiplodia</taxon>
    </lineage>
</organism>
<evidence type="ECO:0000256" key="7">
    <source>
        <dbReference type="ARBA" id="ARBA00022729"/>
    </source>
</evidence>
<evidence type="ECO:0000256" key="1">
    <source>
        <dbReference type="ARBA" id="ARBA00000448"/>
    </source>
</evidence>
<gene>
    <name evidence="16" type="primary">bglD_2</name>
    <name evidence="16" type="ORF">DBV05_g6598</name>
</gene>
<dbReference type="SUPFAM" id="SSF52279">
    <property type="entry name" value="Beta-D-glucan exohydrolase, C-terminal domain"/>
    <property type="match status" value="1"/>
</dbReference>
<dbReference type="EC" id="3.2.1.21" evidence="5"/>
<evidence type="ECO:0000256" key="8">
    <source>
        <dbReference type="ARBA" id="ARBA00022801"/>
    </source>
</evidence>